<keyword evidence="3" id="KW-1185">Reference proteome</keyword>
<evidence type="ECO:0000313" key="3">
    <source>
        <dbReference type="Proteomes" id="UP001159363"/>
    </source>
</evidence>
<protein>
    <submittedName>
        <fullName evidence="2">Uncharacterized protein</fullName>
    </submittedName>
</protein>
<gene>
    <name evidence="2" type="ORF">PR048_007774</name>
</gene>
<name>A0ABQ9HV76_9NEOP</name>
<evidence type="ECO:0000313" key="2">
    <source>
        <dbReference type="EMBL" id="KAJ8888287.1"/>
    </source>
</evidence>
<reference evidence="2 3" key="1">
    <citation type="submission" date="2023-02" db="EMBL/GenBank/DDBJ databases">
        <title>LHISI_Scaffold_Assembly.</title>
        <authorList>
            <person name="Stuart O.P."/>
            <person name="Cleave R."/>
            <person name="Magrath M.J.L."/>
            <person name="Mikheyev A.S."/>
        </authorList>
    </citation>
    <scope>NUCLEOTIDE SEQUENCE [LARGE SCALE GENOMIC DNA]</scope>
    <source>
        <strain evidence="2">Daus_M_001</strain>
        <tissue evidence="2">Leg muscle</tissue>
    </source>
</reference>
<dbReference type="EMBL" id="JARBHB010000003">
    <property type="protein sequence ID" value="KAJ8888287.1"/>
    <property type="molecule type" value="Genomic_DNA"/>
</dbReference>
<accession>A0ABQ9HV76</accession>
<feature type="compositionally biased region" description="Basic and acidic residues" evidence="1">
    <location>
        <begin position="189"/>
        <end position="204"/>
    </location>
</feature>
<feature type="compositionally biased region" description="Basic and acidic residues" evidence="1">
    <location>
        <begin position="12"/>
        <end position="24"/>
    </location>
</feature>
<dbReference type="Proteomes" id="UP001159363">
    <property type="component" value="Chromosome 3"/>
</dbReference>
<organism evidence="2 3">
    <name type="scientific">Dryococelus australis</name>
    <dbReference type="NCBI Taxonomy" id="614101"/>
    <lineage>
        <taxon>Eukaryota</taxon>
        <taxon>Metazoa</taxon>
        <taxon>Ecdysozoa</taxon>
        <taxon>Arthropoda</taxon>
        <taxon>Hexapoda</taxon>
        <taxon>Insecta</taxon>
        <taxon>Pterygota</taxon>
        <taxon>Neoptera</taxon>
        <taxon>Polyneoptera</taxon>
        <taxon>Phasmatodea</taxon>
        <taxon>Verophasmatodea</taxon>
        <taxon>Anareolatae</taxon>
        <taxon>Phasmatidae</taxon>
        <taxon>Eurycanthinae</taxon>
        <taxon>Dryococelus</taxon>
    </lineage>
</organism>
<feature type="region of interest" description="Disordered" evidence="1">
    <location>
        <begin position="8"/>
        <end position="29"/>
    </location>
</feature>
<proteinExistence type="predicted"/>
<sequence length="204" mass="23673">MRVIEVSMVQRQNERAGETGDPRENPQTNGIVRHHSQMRKSGVSRPGIEPRSPWWEASMLTAQPLWPPQKRELHQRRQCCRTAVRSMPLLVRCMLMTINLNEFLPYVFIFTMRCIAQVPKNLSVQMRHLYETGVIRYRHAKRVEQDGAMLRDTGMPREWSKMVQCSGAWNEGAREMRDPTEDPPTNCIVRHDSHLRKSGDPAGD</sequence>
<comment type="caution">
    <text evidence="2">The sequence shown here is derived from an EMBL/GenBank/DDBJ whole genome shotgun (WGS) entry which is preliminary data.</text>
</comment>
<evidence type="ECO:0000256" key="1">
    <source>
        <dbReference type="SAM" id="MobiDB-lite"/>
    </source>
</evidence>
<feature type="region of interest" description="Disordered" evidence="1">
    <location>
        <begin position="173"/>
        <end position="204"/>
    </location>
</feature>